<accession>A0A3N4I6T1</accession>
<keyword evidence="3" id="KW-1185">Reference proteome</keyword>
<dbReference type="AlphaFoldDB" id="A0A3N4I6T1"/>
<name>A0A3N4I6T1_ASCIM</name>
<reference evidence="2 3" key="1">
    <citation type="journal article" date="2018" name="Nat. Ecol. Evol.">
        <title>Pezizomycetes genomes reveal the molecular basis of ectomycorrhizal truffle lifestyle.</title>
        <authorList>
            <person name="Murat C."/>
            <person name="Payen T."/>
            <person name="Noel B."/>
            <person name="Kuo A."/>
            <person name="Morin E."/>
            <person name="Chen J."/>
            <person name="Kohler A."/>
            <person name="Krizsan K."/>
            <person name="Balestrini R."/>
            <person name="Da Silva C."/>
            <person name="Montanini B."/>
            <person name="Hainaut M."/>
            <person name="Levati E."/>
            <person name="Barry K.W."/>
            <person name="Belfiori B."/>
            <person name="Cichocki N."/>
            <person name="Clum A."/>
            <person name="Dockter R.B."/>
            <person name="Fauchery L."/>
            <person name="Guy J."/>
            <person name="Iotti M."/>
            <person name="Le Tacon F."/>
            <person name="Lindquist E.A."/>
            <person name="Lipzen A."/>
            <person name="Malagnac F."/>
            <person name="Mello A."/>
            <person name="Molinier V."/>
            <person name="Miyauchi S."/>
            <person name="Poulain J."/>
            <person name="Riccioni C."/>
            <person name="Rubini A."/>
            <person name="Sitrit Y."/>
            <person name="Splivallo R."/>
            <person name="Traeger S."/>
            <person name="Wang M."/>
            <person name="Zifcakova L."/>
            <person name="Wipf D."/>
            <person name="Zambonelli A."/>
            <person name="Paolocci F."/>
            <person name="Nowrousian M."/>
            <person name="Ottonello S."/>
            <person name="Baldrian P."/>
            <person name="Spatafora J.W."/>
            <person name="Henrissat B."/>
            <person name="Nagy L.G."/>
            <person name="Aury J.M."/>
            <person name="Wincker P."/>
            <person name="Grigoriev I.V."/>
            <person name="Bonfante P."/>
            <person name="Martin F.M."/>
        </authorList>
    </citation>
    <scope>NUCLEOTIDE SEQUENCE [LARGE SCALE GENOMIC DNA]</scope>
    <source>
        <strain evidence="2 3">RN42</strain>
    </source>
</reference>
<keyword evidence="1" id="KW-0732">Signal</keyword>
<feature type="chain" id="PRO_5018245538" evidence="1">
    <location>
        <begin position="19"/>
        <end position="214"/>
    </location>
</feature>
<sequence>MKTVLFLQVASMTTFSLAIPQPTRQLQEVSVQTPVYRRAIWFYPHRFCAGSIAIGCDALGYNECCTLVQFPAASVNVYQAPRTPQRNSVIVCAHSDCEGPCYIMTYDQRPGIGKCMDTPTAVYSGEFLLGPGLNSNTANFDADALIWDSIQSSEKQNSSACIQANSVKWQDADGKEVITSIPEGRLEELEVVAAGKKVDMQKLKELLNVDQNSG</sequence>
<organism evidence="2 3">
    <name type="scientific">Ascobolus immersus RN42</name>
    <dbReference type="NCBI Taxonomy" id="1160509"/>
    <lineage>
        <taxon>Eukaryota</taxon>
        <taxon>Fungi</taxon>
        <taxon>Dikarya</taxon>
        <taxon>Ascomycota</taxon>
        <taxon>Pezizomycotina</taxon>
        <taxon>Pezizomycetes</taxon>
        <taxon>Pezizales</taxon>
        <taxon>Ascobolaceae</taxon>
        <taxon>Ascobolus</taxon>
    </lineage>
</organism>
<feature type="signal peptide" evidence="1">
    <location>
        <begin position="1"/>
        <end position="18"/>
    </location>
</feature>
<dbReference type="EMBL" id="ML119694">
    <property type="protein sequence ID" value="RPA79810.1"/>
    <property type="molecule type" value="Genomic_DNA"/>
</dbReference>
<gene>
    <name evidence="2" type="ORF">BJ508DRAFT_307924</name>
</gene>
<evidence type="ECO:0000313" key="3">
    <source>
        <dbReference type="Proteomes" id="UP000275078"/>
    </source>
</evidence>
<proteinExistence type="predicted"/>
<evidence type="ECO:0000313" key="2">
    <source>
        <dbReference type="EMBL" id="RPA79810.1"/>
    </source>
</evidence>
<protein>
    <submittedName>
        <fullName evidence="2">Uncharacterized protein</fullName>
    </submittedName>
</protein>
<dbReference type="Proteomes" id="UP000275078">
    <property type="component" value="Unassembled WGS sequence"/>
</dbReference>
<evidence type="ECO:0000256" key="1">
    <source>
        <dbReference type="SAM" id="SignalP"/>
    </source>
</evidence>